<comment type="caution">
    <text evidence="3">The sequence shown here is derived from an EMBL/GenBank/DDBJ whole genome shotgun (WGS) entry which is preliminary data.</text>
</comment>
<dbReference type="EMBL" id="WNKZ01000026">
    <property type="protein sequence ID" value="MTV53309.1"/>
    <property type="molecule type" value="Genomic_DNA"/>
</dbReference>
<keyword evidence="1" id="KW-0732">Signal</keyword>
<reference evidence="3 4" key="3">
    <citation type="submission" date="2019-11" db="EMBL/GenBank/DDBJ databases">
        <title>Type strains purchased from KCTC, JCM and DSMZ.</title>
        <authorList>
            <person name="Lu H."/>
        </authorList>
    </citation>
    <scope>NUCLEOTIDE SEQUENCE [LARGE SCALE GENOMIC DNA]</scope>
    <source>
        <strain evidence="3 4">KCTC 52429</strain>
    </source>
</reference>
<reference evidence="2" key="4">
    <citation type="submission" date="2024-05" db="EMBL/GenBank/DDBJ databases">
        <authorList>
            <person name="Sun Q."/>
            <person name="Zhou Y."/>
        </authorList>
    </citation>
    <scope>NUCLEOTIDE SEQUENCE</scope>
    <source>
        <strain evidence="2">CGMCC 1.15931</strain>
    </source>
</reference>
<evidence type="ECO:0000313" key="3">
    <source>
        <dbReference type="EMBL" id="MTV53309.1"/>
    </source>
</evidence>
<dbReference type="AlphaFoldDB" id="A0A6I3SWA5"/>
<dbReference type="EMBL" id="BMKG01000001">
    <property type="protein sequence ID" value="GGB82455.1"/>
    <property type="molecule type" value="Genomic_DNA"/>
</dbReference>
<keyword evidence="5" id="KW-1185">Reference proteome</keyword>
<organism evidence="3 4">
    <name type="scientific">Pseudoduganella buxea</name>
    <dbReference type="NCBI Taxonomy" id="1949069"/>
    <lineage>
        <taxon>Bacteria</taxon>
        <taxon>Pseudomonadati</taxon>
        <taxon>Pseudomonadota</taxon>
        <taxon>Betaproteobacteria</taxon>
        <taxon>Burkholderiales</taxon>
        <taxon>Oxalobacteraceae</taxon>
        <taxon>Telluria group</taxon>
        <taxon>Pseudoduganella</taxon>
    </lineage>
</organism>
<evidence type="ECO:0000256" key="1">
    <source>
        <dbReference type="SAM" id="SignalP"/>
    </source>
</evidence>
<accession>A0A6I3SWA5</accession>
<dbReference type="Proteomes" id="UP000430634">
    <property type="component" value="Unassembled WGS sequence"/>
</dbReference>
<evidence type="ECO:0000313" key="2">
    <source>
        <dbReference type="EMBL" id="GGB82455.1"/>
    </source>
</evidence>
<reference evidence="2" key="1">
    <citation type="journal article" date="2014" name="Int. J. Syst. Evol. Microbiol.">
        <title>Complete genome of a new Firmicutes species belonging to the dominant human colonic microbiota ('Ruminococcus bicirculans') reveals two chromosomes and a selective capacity to utilize plant glucans.</title>
        <authorList>
            <consortium name="NISC Comparative Sequencing Program"/>
            <person name="Wegmann U."/>
            <person name="Louis P."/>
            <person name="Goesmann A."/>
            <person name="Henrissat B."/>
            <person name="Duncan S.H."/>
            <person name="Flint H.J."/>
        </authorList>
    </citation>
    <scope>NUCLEOTIDE SEQUENCE</scope>
    <source>
        <strain evidence="2">CGMCC 1.15931</strain>
    </source>
</reference>
<gene>
    <name evidence="2" type="ORF">GCM10011572_00430</name>
    <name evidence="3" type="ORF">GM672_11255</name>
</gene>
<evidence type="ECO:0000313" key="4">
    <source>
        <dbReference type="Proteomes" id="UP000430634"/>
    </source>
</evidence>
<evidence type="ECO:0000313" key="5">
    <source>
        <dbReference type="Proteomes" id="UP000622638"/>
    </source>
</evidence>
<reference evidence="5" key="2">
    <citation type="journal article" date="2019" name="Int. J. Syst. Evol. Microbiol.">
        <title>The Global Catalogue of Microorganisms (GCM) 10K type strain sequencing project: providing services to taxonomists for standard genome sequencing and annotation.</title>
        <authorList>
            <consortium name="The Broad Institute Genomics Platform"/>
            <consortium name="The Broad Institute Genome Sequencing Center for Infectious Disease"/>
            <person name="Wu L."/>
            <person name="Ma J."/>
        </authorList>
    </citation>
    <scope>NUCLEOTIDE SEQUENCE [LARGE SCALE GENOMIC DNA]</scope>
    <source>
        <strain evidence="5">CGMCC 1.15931</strain>
    </source>
</reference>
<name>A0A6I3SWA5_9BURK</name>
<evidence type="ECO:0008006" key="6">
    <source>
        <dbReference type="Google" id="ProtNLM"/>
    </source>
</evidence>
<protein>
    <recommendedName>
        <fullName evidence="6">Secreted protein</fullName>
    </recommendedName>
</protein>
<dbReference type="Proteomes" id="UP000622638">
    <property type="component" value="Unassembled WGS sequence"/>
</dbReference>
<dbReference type="OrthoDB" id="8757788at2"/>
<sequence>MYTTAGGLFMLAAAVLSPGLPGTLAAANPPDAIVQGAELPPDPGEAGRETLAGIDTNDNGLRDDLERHIARHFGSDRRVVRAVENAVIASQYGILATNDEDSRHALAMLTHAGDCMGTIAARLAPYGDALWRLRRMIDDTPERKQAMARHMGRVLRLHVVMNEQQEWTEHCDGRVDEVVAPPPEV</sequence>
<feature type="signal peptide" evidence="1">
    <location>
        <begin position="1"/>
        <end position="26"/>
    </location>
</feature>
<proteinExistence type="predicted"/>
<feature type="chain" id="PRO_5026116359" description="Secreted protein" evidence="1">
    <location>
        <begin position="27"/>
        <end position="185"/>
    </location>
</feature>
<dbReference type="RefSeq" id="WP_155470627.1">
    <property type="nucleotide sequence ID" value="NZ_BMKG01000001.1"/>
</dbReference>